<name>A0A6J6BK16_9ZZZZ</name>
<organism evidence="2">
    <name type="scientific">freshwater metagenome</name>
    <dbReference type="NCBI Taxonomy" id="449393"/>
    <lineage>
        <taxon>unclassified sequences</taxon>
        <taxon>metagenomes</taxon>
        <taxon>ecological metagenomes</taxon>
    </lineage>
</organism>
<dbReference type="InterPro" id="IPR003779">
    <property type="entry name" value="CMD-like"/>
</dbReference>
<evidence type="ECO:0000313" key="2">
    <source>
        <dbReference type="EMBL" id="CAB4538749.1"/>
    </source>
</evidence>
<proteinExistence type="predicted"/>
<accession>A0A6J6BK16</accession>
<feature type="domain" description="Carboxymuconolactone decarboxylase-like" evidence="1">
    <location>
        <begin position="43"/>
        <end position="103"/>
    </location>
</feature>
<protein>
    <submittedName>
        <fullName evidence="2">Unannotated protein</fullName>
    </submittedName>
</protein>
<dbReference type="AlphaFoldDB" id="A0A6J6BK16"/>
<evidence type="ECO:0000259" key="1">
    <source>
        <dbReference type="Pfam" id="PF02627"/>
    </source>
</evidence>
<dbReference type="GO" id="GO:0051920">
    <property type="term" value="F:peroxiredoxin activity"/>
    <property type="evidence" value="ECO:0007669"/>
    <property type="project" value="InterPro"/>
</dbReference>
<dbReference type="SUPFAM" id="SSF69118">
    <property type="entry name" value="AhpD-like"/>
    <property type="match status" value="1"/>
</dbReference>
<dbReference type="Pfam" id="PF02627">
    <property type="entry name" value="CMD"/>
    <property type="match status" value="1"/>
</dbReference>
<reference evidence="2" key="1">
    <citation type="submission" date="2020-05" db="EMBL/GenBank/DDBJ databases">
        <authorList>
            <person name="Chiriac C."/>
            <person name="Salcher M."/>
            <person name="Ghai R."/>
            <person name="Kavagutti S V."/>
        </authorList>
    </citation>
    <scope>NUCLEOTIDE SEQUENCE</scope>
</reference>
<sequence>MSSPRIAPITDPSPEVVELYEKGGMRAPDGSTLNIFATLAHHPALLRRWLVFATHVMSKNTLSPRDRELLILRVGVRCNSPYEFGQHHVIAQRCDLSVDEIERVKAGPDHPGWSTFDAALLRAADELHDDSRIGDATWAVLAERYSTEQLLDVVFTVGNYHLVSMALNTCGVELDAGIPDTL</sequence>
<dbReference type="Gene3D" id="1.20.1290.10">
    <property type="entry name" value="AhpD-like"/>
    <property type="match status" value="1"/>
</dbReference>
<dbReference type="EMBL" id="CAEZSR010000003">
    <property type="protein sequence ID" value="CAB4538749.1"/>
    <property type="molecule type" value="Genomic_DNA"/>
</dbReference>
<dbReference type="InterPro" id="IPR029032">
    <property type="entry name" value="AhpD-like"/>
</dbReference>
<gene>
    <name evidence="2" type="ORF">UFOPK1493_00140</name>
</gene>
<dbReference type="PANTHER" id="PTHR34846:SF5">
    <property type="entry name" value="CARBOXYMUCONOLACTONE DECARBOXYLASE-LIKE DOMAIN-CONTAINING PROTEIN"/>
    <property type="match status" value="1"/>
</dbReference>
<dbReference type="PANTHER" id="PTHR34846">
    <property type="entry name" value="4-CARBOXYMUCONOLACTONE DECARBOXYLASE FAMILY PROTEIN (AFU_ORTHOLOGUE AFUA_6G11590)"/>
    <property type="match status" value="1"/>
</dbReference>